<evidence type="ECO:0000256" key="3">
    <source>
        <dbReference type="SAM" id="SignalP"/>
    </source>
</evidence>
<evidence type="ECO:0000313" key="5">
    <source>
        <dbReference type="Proteomes" id="UP000620147"/>
    </source>
</evidence>
<organism evidence="4 5">
    <name type="scientific">Butyricicoccus faecihominis</name>
    <dbReference type="NCBI Taxonomy" id="1712515"/>
    <lineage>
        <taxon>Bacteria</taxon>
        <taxon>Bacillati</taxon>
        <taxon>Bacillota</taxon>
        <taxon>Clostridia</taxon>
        <taxon>Eubacteriales</taxon>
        <taxon>Butyricicoccaceae</taxon>
        <taxon>Butyricicoccus</taxon>
    </lineage>
</organism>
<accession>A0ABQ1E082</accession>
<protein>
    <submittedName>
        <fullName evidence="4">Uncharacterized protein</fullName>
    </submittedName>
</protein>
<evidence type="ECO:0000256" key="1">
    <source>
        <dbReference type="SAM" id="MobiDB-lite"/>
    </source>
</evidence>
<feature type="region of interest" description="Disordered" evidence="1">
    <location>
        <begin position="77"/>
        <end position="131"/>
    </location>
</feature>
<sequence>MNKKLIAALCCAALLVPVASAEDYISKDAPFYEALMQAAEQSEQLALGDYGPEAETDFETKRDAYLSGFESGVEYSYDSDVSDTPYSKGYNEGYERGLSDNQGEGYDEGYEQGYKDGYNEGYAASDTAPDNDIIDRSEVHTAVHDPDLSAPEPEPKKQAKISITDHIELLVFGALGIVVLLALIVSRQRR</sequence>
<dbReference type="RefSeq" id="WP_188885715.1">
    <property type="nucleotide sequence ID" value="NZ_BLYJ01000017.1"/>
</dbReference>
<evidence type="ECO:0000256" key="2">
    <source>
        <dbReference type="SAM" id="Phobius"/>
    </source>
</evidence>
<name>A0ABQ1E082_9FIRM</name>
<keyword evidence="5" id="KW-1185">Reference proteome</keyword>
<reference evidence="4 5" key="1">
    <citation type="submission" date="2020-06" db="EMBL/GenBank/DDBJ databases">
        <title>Characterization of fructooligosaccharide metabolism and fructooligosaccharide-degrading enzymes in human commensal butyrate producers.</title>
        <authorList>
            <person name="Tanno H."/>
            <person name="Fujii T."/>
            <person name="Hirano K."/>
            <person name="Maeno S."/>
            <person name="Tonozuka T."/>
            <person name="Sakamoto M."/>
            <person name="Ohkuma M."/>
            <person name="Tochio T."/>
            <person name="Endo A."/>
        </authorList>
    </citation>
    <scope>NUCLEOTIDE SEQUENCE [LARGE SCALE GENOMIC DNA]</scope>
    <source>
        <strain evidence="4 5">JCM 31056</strain>
    </source>
</reference>
<feature type="signal peptide" evidence="3">
    <location>
        <begin position="1"/>
        <end position="21"/>
    </location>
</feature>
<dbReference type="EMBL" id="BLYJ01000017">
    <property type="protein sequence ID" value="GFO88365.1"/>
    <property type="molecule type" value="Genomic_DNA"/>
</dbReference>
<gene>
    <name evidence="4" type="ORF">BUFA31_15290</name>
</gene>
<keyword evidence="3" id="KW-0732">Signal</keyword>
<feature type="chain" id="PRO_5047479982" evidence="3">
    <location>
        <begin position="22"/>
        <end position="190"/>
    </location>
</feature>
<keyword evidence="2" id="KW-0812">Transmembrane</keyword>
<keyword evidence="2" id="KW-1133">Transmembrane helix</keyword>
<comment type="caution">
    <text evidence="4">The sequence shown here is derived from an EMBL/GenBank/DDBJ whole genome shotgun (WGS) entry which is preliminary data.</text>
</comment>
<evidence type="ECO:0000313" key="4">
    <source>
        <dbReference type="EMBL" id="GFO88365.1"/>
    </source>
</evidence>
<keyword evidence="2" id="KW-0472">Membrane</keyword>
<proteinExistence type="predicted"/>
<dbReference type="Proteomes" id="UP000620147">
    <property type="component" value="Unassembled WGS sequence"/>
</dbReference>
<feature type="transmembrane region" description="Helical" evidence="2">
    <location>
        <begin position="167"/>
        <end position="185"/>
    </location>
</feature>